<dbReference type="InterPro" id="IPR043502">
    <property type="entry name" value="DNA/RNA_pol_sf"/>
</dbReference>
<evidence type="ECO:0000256" key="1">
    <source>
        <dbReference type="ARBA" id="ARBA00012493"/>
    </source>
</evidence>
<feature type="region of interest" description="Disordered" evidence="8">
    <location>
        <begin position="1687"/>
        <end position="1715"/>
    </location>
</feature>
<dbReference type="EC" id="2.7.7.49" evidence="1"/>
<dbReference type="PROSITE" id="PS50994">
    <property type="entry name" value="INTEGRASE"/>
    <property type="match status" value="1"/>
</dbReference>
<dbReference type="InterPro" id="IPR050951">
    <property type="entry name" value="Retrovirus_Pol_polyprotein"/>
</dbReference>
<dbReference type="InterPro" id="IPR000477">
    <property type="entry name" value="RT_dom"/>
</dbReference>
<dbReference type="PANTHER" id="PTHR37984:SF5">
    <property type="entry name" value="PROTEIN NYNRIN-LIKE"/>
    <property type="match status" value="1"/>
</dbReference>
<dbReference type="GO" id="GO:0003964">
    <property type="term" value="F:RNA-directed DNA polymerase activity"/>
    <property type="evidence" value="ECO:0007669"/>
    <property type="project" value="UniProtKB-KW"/>
</dbReference>
<dbReference type="GO" id="GO:0003676">
    <property type="term" value="F:nucleic acid binding"/>
    <property type="evidence" value="ECO:0007669"/>
    <property type="project" value="InterPro"/>
</dbReference>
<evidence type="ECO:0000256" key="4">
    <source>
        <dbReference type="ARBA" id="ARBA00022722"/>
    </source>
</evidence>
<dbReference type="InterPro" id="IPR012337">
    <property type="entry name" value="RNaseH-like_sf"/>
</dbReference>
<evidence type="ECO:0000256" key="8">
    <source>
        <dbReference type="SAM" id="MobiDB-lite"/>
    </source>
</evidence>
<keyword evidence="7" id="KW-0695">RNA-directed DNA polymerase</keyword>
<evidence type="ECO:0000256" key="5">
    <source>
        <dbReference type="ARBA" id="ARBA00022759"/>
    </source>
</evidence>
<evidence type="ECO:0000256" key="7">
    <source>
        <dbReference type="ARBA" id="ARBA00022918"/>
    </source>
</evidence>
<dbReference type="SUPFAM" id="SSF53098">
    <property type="entry name" value="Ribonuclease H-like"/>
    <property type="match status" value="1"/>
</dbReference>
<dbReference type="InterPro" id="IPR041588">
    <property type="entry name" value="Integrase_H2C2"/>
</dbReference>
<feature type="domain" description="Integrase catalytic" evidence="9">
    <location>
        <begin position="1419"/>
        <end position="1583"/>
    </location>
</feature>
<dbReference type="Pfam" id="PF17921">
    <property type="entry name" value="Integrase_H2C2"/>
    <property type="match status" value="1"/>
</dbReference>
<evidence type="ECO:0000313" key="10">
    <source>
        <dbReference type="EMBL" id="CAN61735.1"/>
    </source>
</evidence>
<dbReference type="Gene3D" id="3.30.420.10">
    <property type="entry name" value="Ribonuclease H-like superfamily/Ribonuclease H"/>
    <property type="match status" value="1"/>
</dbReference>
<accession>A5BSN7</accession>
<organism evidence="10">
    <name type="scientific">Vitis vinifera</name>
    <name type="common">Grape</name>
    <dbReference type="NCBI Taxonomy" id="29760"/>
    <lineage>
        <taxon>Eukaryota</taxon>
        <taxon>Viridiplantae</taxon>
        <taxon>Streptophyta</taxon>
        <taxon>Embryophyta</taxon>
        <taxon>Tracheophyta</taxon>
        <taxon>Spermatophyta</taxon>
        <taxon>Magnoliopsida</taxon>
        <taxon>eudicotyledons</taxon>
        <taxon>Gunneridae</taxon>
        <taxon>Pentapetalae</taxon>
        <taxon>rosids</taxon>
        <taxon>Vitales</taxon>
        <taxon>Vitaceae</taxon>
        <taxon>Viteae</taxon>
        <taxon>Vitis</taxon>
    </lineage>
</organism>
<dbReference type="Pfam" id="PF03732">
    <property type="entry name" value="Retrotrans_gag"/>
    <property type="match status" value="1"/>
</dbReference>
<dbReference type="InterPro" id="IPR041373">
    <property type="entry name" value="RT_RNaseH"/>
</dbReference>
<keyword evidence="3" id="KW-0548">Nucleotidyltransferase</keyword>
<dbReference type="GO" id="GO:0004519">
    <property type="term" value="F:endonuclease activity"/>
    <property type="evidence" value="ECO:0007669"/>
    <property type="project" value="UniProtKB-KW"/>
</dbReference>
<dbReference type="CDD" id="cd00303">
    <property type="entry name" value="retropepsin_like"/>
    <property type="match status" value="1"/>
</dbReference>
<evidence type="ECO:0000256" key="6">
    <source>
        <dbReference type="ARBA" id="ARBA00022801"/>
    </source>
</evidence>
<dbReference type="InterPro" id="IPR001584">
    <property type="entry name" value="Integrase_cat-core"/>
</dbReference>
<sequence>MPKWIRDSGGRLVKCDTPHNKEFELSLNNMEATPEDQHSHQGRQDNLNEFRSMRDRMHPPRMSAPSCIVPPTEQLVIRPYLVPLLPTFHGMESENPYAHVKEFEDVCNTFQEGGASIDLMRLKLFPFTLKDKAKIWLNSLRPRSIRSWTDLQAEFLKKFFPTHRTNGLKRQISNFSTKENEKFYECWERYMEAINACPHHGFDTWLLVSYFYDGMSSSMKQLLETMCGGDFMSKNPEEAMDFLSYVAEVSRGWDEPTKGEVGKMKSQMSAFNAKAEMYTLKEDDDMKAKLATMTRRLEELELKRIHECKLWLEHQCKEMFRDQANVVGQFKPNNNAPYGNTYNSSWRNHPNFSWKARATQYQQPDPPSQQSSSLEQVMANLSKVVGDFVGNQEATNAQINQRIDRVESTLNKRMDGMQNDMNQKFDNIQYSISRLTNLNTVQEKGRFPSQPHQNPKGVHEVESQEGESSQLKDVKALITLRSGKKIEQPTPKPHVEKEEEIKKGNEMEDKESEISEEKKDSDSTMNAIPGKELLKEEMLKKSTSPPFPQALHGKKGIRNAAEILEVLRQVKVNIPLLDMIKQVPTYAKFLKDLCTIKRGLTVNKKAFLNEQVSAILQCKSPLKYKDPGSPTISVMIGGKVVEKALLDLGASVNLLPYSVYKQLGLGELKPTTITLSLADRSVKIPRGDPTVKEANLVPIILGRPFLATSNAIINCRNGLMQLTFGNMTLDLNIFYMSKKQTTPEEEEGPEELCIIDTLVEEHCNQNMQEKLNESLVDFEEGLSESPNVLATLQSWRKIEEILPLFNKEEEAAAEKEIPKLNLKPLPVELKYTYLEENNQCPVNCLIEVLKRCKKAIGWQISDLKGISPLVCTHHIYMEEEAKPIRQLQRRLNPHLQEVVRAEVLKLLQVGIIYPISDSPWVSPTQVVPKKSGITVVQNEKGEEITTCLTSGWRVCIDYRKLNAVTRKYHFPLPFIDQVLERVFGHPFYCFLDRYSRYFQIEIDVADQEKTTFTCPFGTYAYRRMPFGLCNAPATFQRCMLSIFSDMVERIMEVFMDDITVYGGTFEECLVNLEAVLHRCIEKDLVLNWEKCHFMVRQGIVLGHIISEKGIEVDKAKVELIVKLPSPTTVKGVRQFLGHAGFYRRFIKGFSSLSKPLCELLAKDAKFIWDERCQNSFDQLKKFLTTTPIVRAPNWQLPFELMCDASDFAIGAVLGQREDGKPYVIYYASETLNEAQRNYTTTEKELLAVVFALDKFRAYLVGSFIIVFTDHSALKYLLTKQDAKARLIRWILLLQEFDLQIKDKKGVENVVADHLSSEWNAQDKKHFFAKIHAYYWEEPFLFKYCADQIIRKCVPEDEQQGILSHCHENACGGQFASQKTTMKVLQSGFTWPSLFKDAHIMCRSCDRCQRLGKLTKRNQMPMNPILIVELFDVWGIDFMGPFPMSFGNSYILVGVDYVSKWVEAIPCKQNDHRVVLKFLKENIFSRFGVPKAIISGGGAHFCNKPFEALLSKYRVKHKVATPYHPQTSRQVELANREIKNILMKVVNSSRKDWSIKLHDSLWAYRTAYKTILGMSPYRLVYGKACHLPVEVEYKAWWAIKKLNMDLIRAKEKRYLDLNEMEELRNDAYINSKVAKQRMKNRKKVLREEPVLEPISEPLRPKAVSPPAKLAPQKPLARRYLTRSGGWPLQKRARVENSEPIDLTEQSPEPSPVPSPVPFPVPSPAPPVRNPTLIHFTIDGRHGILGALHIAEALQIPYEPSHFDDFRAWTSPTELEMVHILSRGASTRPHLLRGELPPIMVLIDAFLHHNLYPLQHWTQRRGVLLEAPFKMSEGFFFGPHHLILAALLYFEEKLERKRICHEIFTLDKWSNMTAYRVDQPERPQPAARRASPRHIPEGIPIAAPAIPKSPPVAPASSQPSTSAEPRMAIPISEYRELCRSLETLTASQSSLAQEMAAIRACQEQMLATQAQHTAILRQLQLHFDLPPAAEPSTSTTAVPHSHPTEPQAPSGAPTEEADPSA</sequence>
<dbReference type="SUPFAM" id="SSF56672">
    <property type="entry name" value="DNA/RNA polymerases"/>
    <property type="match status" value="1"/>
</dbReference>
<dbReference type="InterPro" id="IPR005162">
    <property type="entry name" value="Retrotrans_gag_dom"/>
</dbReference>
<feature type="region of interest" description="Disordered" evidence="8">
    <location>
        <begin position="1984"/>
        <end position="2019"/>
    </location>
</feature>
<protein>
    <recommendedName>
        <fullName evidence="1">RNA-directed DNA polymerase</fullName>
        <ecNumber evidence="1">2.7.7.49</ecNumber>
    </recommendedName>
</protein>
<feature type="region of interest" description="Disordered" evidence="8">
    <location>
        <begin position="484"/>
        <end position="528"/>
    </location>
</feature>
<dbReference type="Gene3D" id="3.10.10.10">
    <property type="entry name" value="HIV Type 1 Reverse Transcriptase, subunit A, domain 1"/>
    <property type="match status" value="1"/>
</dbReference>
<dbReference type="PANTHER" id="PTHR37984">
    <property type="entry name" value="PROTEIN CBG26694"/>
    <property type="match status" value="1"/>
</dbReference>
<evidence type="ECO:0000256" key="3">
    <source>
        <dbReference type="ARBA" id="ARBA00022695"/>
    </source>
</evidence>
<dbReference type="CDD" id="cd01647">
    <property type="entry name" value="RT_LTR"/>
    <property type="match status" value="1"/>
</dbReference>
<evidence type="ECO:0000256" key="2">
    <source>
        <dbReference type="ARBA" id="ARBA00022679"/>
    </source>
</evidence>
<proteinExistence type="predicted"/>
<dbReference type="Gene3D" id="3.30.70.270">
    <property type="match status" value="2"/>
</dbReference>
<gene>
    <name evidence="10" type="ORF">VITISV_000019</name>
</gene>
<keyword evidence="2" id="KW-0808">Transferase</keyword>
<keyword evidence="5" id="KW-0255">Endonuclease</keyword>
<feature type="region of interest" description="Disordered" evidence="8">
    <location>
        <begin position="445"/>
        <end position="470"/>
    </location>
</feature>
<dbReference type="InterPro" id="IPR021109">
    <property type="entry name" value="Peptidase_aspartic_dom_sf"/>
</dbReference>
<dbReference type="FunFam" id="3.30.70.270:FF:000020">
    <property type="entry name" value="Transposon Tf2-6 polyprotein-like Protein"/>
    <property type="match status" value="1"/>
</dbReference>
<feature type="compositionally biased region" description="Low complexity" evidence="8">
    <location>
        <begin position="1912"/>
        <end position="1923"/>
    </location>
</feature>
<dbReference type="EMBL" id="AM469632">
    <property type="protein sequence ID" value="CAN61735.1"/>
    <property type="molecule type" value="Genomic_DNA"/>
</dbReference>
<dbReference type="SUPFAM" id="SSF50630">
    <property type="entry name" value="Acid proteases"/>
    <property type="match status" value="1"/>
</dbReference>
<evidence type="ECO:0000259" key="9">
    <source>
        <dbReference type="PROSITE" id="PS50994"/>
    </source>
</evidence>
<dbReference type="Gene3D" id="2.40.70.10">
    <property type="entry name" value="Acid Proteases"/>
    <property type="match status" value="1"/>
</dbReference>
<dbReference type="Pfam" id="PF00665">
    <property type="entry name" value="rve"/>
    <property type="match status" value="1"/>
</dbReference>
<dbReference type="Pfam" id="PF00078">
    <property type="entry name" value="RVT_1"/>
    <property type="match status" value="1"/>
</dbReference>
<dbReference type="Gene3D" id="1.10.340.70">
    <property type="match status" value="1"/>
</dbReference>
<dbReference type="GO" id="GO:0016787">
    <property type="term" value="F:hydrolase activity"/>
    <property type="evidence" value="ECO:0007669"/>
    <property type="project" value="UniProtKB-KW"/>
</dbReference>
<feature type="region of interest" description="Disordered" evidence="8">
    <location>
        <begin position="1901"/>
        <end position="1924"/>
    </location>
</feature>
<dbReference type="GO" id="GO:0015074">
    <property type="term" value="P:DNA integration"/>
    <property type="evidence" value="ECO:0007669"/>
    <property type="project" value="InterPro"/>
</dbReference>
<keyword evidence="4" id="KW-0540">Nuclease</keyword>
<dbReference type="Pfam" id="PF17917">
    <property type="entry name" value="RT_RNaseH"/>
    <property type="match status" value="1"/>
</dbReference>
<dbReference type="FunFam" id="3.10.20.370:FF:000001">
    <property type="entry name" value="Retrovirus-related Pol polyprotein from transposon 17.6-like protein"/>
    <property type="match status" value="1"/>
</dbReference>
<dbReference type="CDD" id="cd09274">
    <property type="entry name" value="RNase_HI_RT_Ty3"/>
    <property type="match status" value="1"/>
</dbReference>
<name>A5BSN7_VITVI</name>
<dbReference type="InterPro" id="IPR043128">
    <property type="entry name" value="Rev_trsase/Diguanyl_cyclase"/>
</dbReference>
<dbReference type="InterPro" id="IPR036397">
    <property type="entry name" value="RNaseH_sf"/>
</dbReference>
<feature type="compositionally biased region" description="Basic and acidic residues" evidence="8">
    <location>
        <begin position="493"/>
        <end position="522"/>
    </location>
</feature>
<reference evidence="10" key="1">
    <citation type="journal article" date="2007" name="PLoS ONE">
        <title>The first genome sequence of an elite grapevine cultivar (Pinot noir Vitis vinifera L.): coping with a highly heterozygous genome.</title>
        <authorList>
            <person name="Velasco R."/>
            <person name="Zharkikh A."/>
            <person name="Troggio M."/>
            <person name="Cartwright D.A."/>
            <person name="Cestaro A."/>
            <person name="Pruss D."/>
            <person name="Pindo M."/>
            <person name="FitzGerald L.M."/>
            <person name="Vezzulli S."/>
            <person name="Reid J."/>
            <person name="Malacarne G."/>
            <person name="Iliev D."/>
            <person name="Coppola G."/>
            <person name="Wardell B."/>
            <person name="Micheletti D."/>
            <person name="Macalma T."/>
            <person name="Facci M."/>
            <person name="Mitchell J.T."/>
            <person name="Perazzolli M."/>
            <person name="Eldredge G."/>
            <person name="Gatto P."/>
            <person name="Oyzerski R."/>
            <person name="Moretto M."/>
            <person name="Gutin N."/>
            <person name="Stefanini M."/>
            <person name="Chen Y."/>
            <person name="Segala C."/>
            <person name="Davenport C."/>
            <person name="Dematte L."/>
            <person name="Mraz A."/>
            <person name="Battilana J."/>
            <person name="Stormo K."/>
            <person name="Costa F."/>
            <person name="Tao Q."/>
            <person name="Si-Ammour A."/>
            <person name="Harkins T."/>
            <person name="Lackey A."/>
            <person name="Perbost C."/>
            <person name="Taillon B."/>
            <person name="Stella A."/>
            <person name="Solovyev V."/>
            <person name="Fawcett J.A."/>
            <person name="Sterck L."/>
            <person name="Vandepoele K."/>
            <person name="Grando S.M."/>
            <person name="Toppo S."/>
            <person name="Moser C."/>
            <person name="Lanchbury J."/>
            <person name="Bogden R."/>
            <person name="Skolnick M."/>
            <person name="Sgaramella V."/>
            <person name="Bhatnagar S.K."/>
            <person name="Fontana P."/>
            <person name="Gutin A."/>
            <person name="Van de Peer Y."/>
            <person name="Salamini F."/>
            <person name="Viola R."/>
        </authorList>
    </citation>
    <scope>NUCLEOTIDE SEQUENCE</scope>
</reference>
<keyword evidence="6" id="KW-0378">Hydrolase</keyword>